<dbReference type="InterPro" id="IPR002068">
    <property type="entry name" value="A-crystallin/Hsp20_dom"/>
</dbReference>
<dbReference type="Gene3D" id="2.60.40.790">
    <property type="match status" value="1"/>
</dbReference>
<dbReference type="EMBL" id="JANPWB010000015">
    <property type="protein sequence ID" value="KAJ1087483.1"/>
    <property type="molecule type" value="Genomic_DNA"/>
</dbReference>
<feature type="region of interest" description="Disordered" evidence="3">
    <location>
        <begin position="1"/>
        <end position="33"/>
    </location>
</feature>
<dbReference type="PROSITE" id="PS01031">
    <property type="entry name" value="SHSP"/>
    <property type="match status" value="1"/>
</dbReference>
<feature type="domain" description="SHSP" evidence="4">
    <location>
        <begin position="63"/>
        <end position="168"/>
    </location>
</feature>
<evidence type="ECO:0000256" key="2">
    <source>
        <dbReference type="RuleBase" id="RU003616"/>
    </source>
</evidence>
<dbReference type="PANTHER" id="PTHR46907">
    <property type="entry name" value="HEAT SHOCK PROTEIN BETA-7-RELATED"/>
    <property type="match status" value="1"/>
</dbReference>
<accession>A0AAV7LDP9</accession>
<sequence length="168" mass="18429">MSSRSSSSTYRSSQRYSAFGSNSSGEPSCFEPLMESTRALDHSGLRRSSFGIPPREPFRYSDPPVSACPSGLGKVTTVGDTYQVTADVSPFEPQDIVVLTYNFNIVIQAEKMADDGTITNTFTHKCQLPEDMDHMSVSCSLADNGMLVISAKRNPLLTEPLYRSEVKL</sequence>
<evidence type="ECO:0000256" key="3">
    <source>
        <dbReference type="SAM" id="MobiDB-lite"/>
    </source>
</evidence>
<evidence type="ECO:0000313" key="5">
    <source>
        <dbReference type="EMBL" id="KAJ1087483.1"/>
    </source>
</evidence>
<comment type="caution">
    <text evidence="5">The sequence shown here is derived from an EMBL/GenBank/DDBJ whole genome shotgun (WGS) entry which is preliminary data.</text>
</comment>
<keyword evidence="6" id="KW-1185">Reference proteome</keyword>
<protein>
    <recommendedName>
        <fullName evidence="4">SHSP domain-containing protein</fullName>
    </recommendedName>
</protein>
<gene>
    <name evidence="5" type="ORF">NDU88_000652</name>
</gene>
<reference evidence="5" key="1">
    <citation type="journal article" date="2022" name="bioRxiv">
        <title>Sequencing and chromosome-scale assembly of the giantPleurodeles waltlgenome.</title>
        <authorList>
            <person name="Brown T."/>
            <person name="Elewa A."/>
            <person name="Iarovenko S."/>
            <person name="Subramanian E."/>
            <person name="Araus A.J."/>
            <person name="Petzold A."/>
            <person name="Susuki M."/>
            <person name="Suzuki K.-i.T."/>
            <person name="Hayashi T."/>
            <person name="Toyoda A."/>
            <person name="Oliveira C."/>
            <person name="Osipova E."/>
            <person name="Leigh N.D."/>
            <person name="Simon A."/>
            <person name="Yun M.H."/>
        </authorList>
    </citation>
    <scope>NUCLEOTIDE SEQUENCE</scope>
    <source>
        <strain evidence="5">20211129_DDA</strain>
        <tissue evidence="5">Liver</tissue>
    </source>
</reference>
<dbReference type="Proteomes" id="UP001066276">
    <property type="component" value="Chromosome 11"/>
</dbReference>
<dbReference type="PRINTS" id="PR00299">
    <property type="entry name" value="ACRYSTALLIN"/>
</dbReference>
<feature type="compositionally biased region" description="Low complexity" evidence="3">
    <location>
        <begin position="1"/>
        <end position="17"/>
    </location>
</feature>
<evidence type="ECO:0000259" key="4">
    <source>
        <dbReference type="PROSITE" id="PS01031"/>
    </source>
</evidence>
<comment type="similarity">
    <text evidence="1 2">Belongs to the small heat shock protein (HSP20) family.</text>
</comment>
<dbReference type="PANTHER" id="PTHR46907:SF1">
    <property type="entry name" value="HEAT SHOCK PROTEIN FAMILY B (SMALL) MEMBER 7"/>
    <property type="match status" value="1"/>
</dbReference>
<dbReference type="InterPro" id="IPR001436">
    <property type="entry name" value="Alpha-crystallin/sHSP_animal"/>
</dbReference>
<dbReference type="AlphaFoldDB" id="A0AAV7LDP9"/>
<dbReference type="SUPFAM" id="SSF49764">
    <property type="entry name" value="HSP20-like chaperones"/>
    <property type="match status" value="1"/>
</dbReference>
<evidence type="ECO:0000256" key="1">
    <source>
        <dbReference type="PROSITE-ProRule" id="PRU00285"/>
    </source>
</evidence>
<evidence type="ECO:0000313" key="6">
    <source>
        <dbReference type="Proteomes" id="UP001066276"/>
    </source>
</evidence>
<proteinExistence type="inferred from homology"/>
<dbReference type="Pfam" id="PF00011">
    <property type="entry name" value="HSP20"/>
    <property type="match status" value="1"/>
</dbReference>
<name>A0AAV7LDP9_PLEWA</name>
<dbReference type="InterPro" id="IPR008978">
    <property type="entry name" value="HSP20-like_chaperone"/>
</dbReference>
<organism evidence="5 6">
    <name type="scientific">Pleurodeles waltl</name>
    <name type="common">Iberian ribbed newt</name>
    <dbReference type="NCBI Taxonomy" id="8319"/>
    <lineage>
        <taxon>Eukaryota</taxon>
        <taxon>Metazoa</taxon>
        <taxon>Chordata</taxon>
        <taxon>Craniata</taxon>
        <taxon>Vertebrata</taxon>
        <taxon>Euteleostomi</taxon>
        <taxon>Amphibia</taxon>
        <taxon>Batrachia</taxon>
        <taxon>Caudata</taxon>
        <taxon>Salamandroidea</taxon>
        <taxon>Salamandridae</taxon>
        <taxon>Pleurodelinae</taxon>
        <taxon>Pleurodeles</taxon>
    </lineage>
</organism>